<dbReference type="SUPFAM" id="SSF55383">
    <property type="entry name" value="Copper amine oxidase, domain N"/>
    <property type="match status" value="2"/>
</dbReference>
<proteinExistence type="predicted"/>
<comment type="caution">
    <text evidence="2">The sequence shown here is derived from an EMBL/GenBank/DDBJ whole genome shotgun (WGS) entry which is preliminary data.</text>
</comment>
<gene>
    <name evidence="2" type="ORF">L7E55_14215</name>
</gene>
<reference evidence="2" key="1">
    <citation type="submission" date="2022-02" db="EMBL/GenBank/DDBJ databases">
        <authorList>
            <person name="Leng L."/>
        </authorList>
    </citation>
    <scope>NUCLEOTIDE SEQUENCE</scope>
    <source>
        <strain evidence="2">JI</strain>
    </source>
</reference>
<dbReference type="AlphaFoldDB" id="A0A9X4H427"/>
<feature type="domain" description="Copper amine oxidase-like N-terminal" evidence="1">
    <location>
        <begin position="52"/>
        <end position="163"/>
    </location>
</feature>
<evidence type="ECO:0000313" key="2">
    <source>
        <dbReference type="EMBL" id="MDF9409496.1"/>
    </source>
</evidence>
<dbReference type="Proteomes" id="UP001154312">
    <property type="component" value="Unassembled WGS sequence"/>
</dbReference>
<dbReference type="Pfam" id="PF07833">
    <property type="entry name" value="Cu_amine_oxidN1"/>
    <property type="match status" value="1"/>
</dbReference>
<name>A0A9X4H427_9FIRM</name>
<dbReference type="EMBL" id="JAKOAV010000032">
    <property type="protein sequence ID" value="MDF9409496.1"/>
    <property type="molecule type" value="Genomic_DNA"/>
</dbReference>
<keyword evidence="3" id="KW-1185">Reference proteome</keyword>
<dbReference type="RefSeq" id="WP_277444965.1">
    <property type="nucleotide sequence ID" value="NZ_JAKOAV010000032.1"/>
</dbReference>
<organism evidence="2 3">
    <name type="scientific">Pelotomaculum isophthalicicum JI</name>
    <dbReference type="NCBI Taxonomy" id="947010"/>
    <lineage>
        <taxon>Bacteria</taxon>
        <taxon>Bacillati</taxon>
        <taxon>Bacillota</taxon>
        <taxon>Clostridia</taxon>
        <taxon>Eubacteriales</taxon>
        <taxon>Desulfotomaculaceae</taxon>
        <taxon>Pelotomaculum</taxon>
    </lineage>
</organism>
<sequence length="333" mass="36470">MKKFIAFILFLAVAVIVVPWLHPAKADQVNVYQDNQLVKSVVFKIGVSEYVVNGQTPGVKMDVAPFIQNDRTFVPVRFLGNALGVNNSNITWDNATQTATLKGAKATLNMTIGKAEVVSNGVTKAIDVSPMLVDPGRTMLPARFVAEGLGYQVDWDEATHTVICWPAGEPKPDVSAAVNYLVSKVTQSNPQGKPDIIVALDNLLGVSGHKSGSEWAYSLSNEEKNSNRDKSSFSYCANSNNGKILIGVDWAQILPDIRNVQLDLSPIEKVLNWRFPDQPAQVQEIMDYAWQVAEKTRSSDGLERLPLKYFNVGGHEVAVHSMGLSFVIVNISN</sequence>
<dbReference type="Gene3D" id="3.30.457.10">
    <property type="entry name" value="Copper amine oxidase-like, N-terminal domain"/>
    <property type="match status" value="2"/>
</dbReference>
<dbReference type="InterPro" id="IPR036582">
    <property type="entry name" value="Mao_N_sf"/>
</dbReference>
<evidence type="ECO:0000313" key="3">
    <source>
        <dbReference type="Proteomes" id="UP001154312"/>
    </source>
</evidence>
<protein>
    <submittedName>
        <fullName evidence="2">Copper amine oxidase N-terminal domain-containing protein</fullName>
    </submittedName>
</protein>
<evidence type="ECO:0000259" key="1">
    <source>
        <dbReference type="Pfam" id="PF07833"/>
    </source>
</evidence>
<dbReference type="InterPro" id="IPR012854">
    <property type="entry name" value="Cu_amine_oxidase-like_N"/>
</dbReference>
<accession>A0A9X4H427</accession>